<reference evidence="1 2" key="1">
    <citation type="submission" date="2024-08" db="EMBL/GenBank/DDBJ databases">
        <title>Insights into the chromosomal genome structure of Flemingia macrophylla.</title>
        <authorList>
            <person name="Ding Y."/>
            <person name="Zhao Y."/>
            <person name="Bi W."/>
            <person name="Wu M."/>
            <person name="Zhao G."/>
            <person name="Gong Y."/>
            <person name="Li W."/>
            <person name="Zhang P."/>
        </authorList>
    </citation>
    <scope>NUCLEOTIDE SEQUENCE [LARGE SCALE GENOMIC DNA]</scope>
    <source>
        <strain evidence="1">DYQJB</strain>
        <tissue evidence="1">Leaf</tissue>
    </source>
</reference>
<name>A0ABD1MZ27_9FABA</name>
<proteinExistence type="predicted"/>
<protein>
    <submittedName>
        <fullName evidence="1">Uncharacterized protein</fullName>
    </submittedName>
</protein>
<keyword evidence="2" id="KW-1185">Reference proteome</keyword>
<dbReference type="EMBL" id="JBGMDY010000003">
    <property type="protein sequence ID" value="KAL2341068.1"/>
    <property type="molecule type" value="Genomic_DNA"/>
</dbReference>
<gene>
    <name evidence="1" type="ORF">Fmac_009008</name>
</gene>
<evidence type="ECO:0000313" key="2">
    <source>
        <dbReference type="Proteomes" id="UP001603857"/>
    </source>
</evidence>
<evidence type="ECO:0000313" key="1">
    <source>
        <dbReference type="EMBL" id="KAL2341068.1"/>
    </source>
</evidence>
<accession>A0ABD1MZ27</accession>
<dbReference type="AlphaFoldDB" id="A0ABD1MZ27"/>
<comment type="caution">
    <text evidence="1">The sequence shown here is derived from an EMBL/GenBank/DDBJ whole genome shotgun (WGS) entry which is preliminary data.</text>
</comment>
<dbReference type="Proteomes" id="UP001603857">
    <property type="component" value="Unassembled WGS sequence"/>
</dbReference>
<organism evidence="1 2">
    <name type="scientific">Flemingia macrophylla</name>
    <dbReference type="NCBI Taxonomy" id="520843"/>
    <lineage>
        <taxon>Eukaryota</taxon>
        <taxon>Viridiplantae</taxon>
        <taxon>Streptophyta</taxon>
        <taxon>Embryophyta</taxon>
        <taxon>Tracheophyta</taxon>
        <taxon>Spermatophyta</taxon>
        <taxon>Magnoliopsida</taxon>
        <taxon>eudicotyledons</taxon>
        <taxon>Gunneridae</taxon>
        <taxon>Pentapetalae</taxon>
        <taxon>rosids</taxon>
        <taxon>fabids</taxon>
        <taxon>Fabales</taxon>
        <taxon>Fabaceae</taxon>
        <taxon>Papilionoideae</taxon>
        <taxon>50 kb inversion clade</taxon>
        <taxon>NPAAA clade</taxon>
        <taxon>indigoferoid/millettioid clade</taxon>
        <taxon>Phaseoleae</taxon>
        <taxon>Flemingia</taxon>
    </lineage>
</organism>
<sequence length="177" mass="19963">MASKTTFDTSVEVNELTVKEIPINGPLCSAMNSRMIHLKKNMKIPIVDDDLRSRRSSGQNLKLSLNVSTRFPSADGVTNHEPFADIRQLSIRELQKRLLPKFKFVSSSIAEYIRTANQLITEEGSRFHIPLKTDNHVVSDFEGKLSSLIVCALVLLKDAYEVSEVDDEVRMIDTKVE</sequence>